<evidence type="ECO:0000313" key="2">
    <source>
        <dbReference type="EMBL" id="CAH3113030.1"/>
    </source>
</evidence>
<keyword evidence="1" id="KW-1133">Transmembrane helix</keyword>
<evidence type="ECO:0000256" key="1">
    <source>
        <dbReference type="SAM" id="Phobius"/>
    </source>
</evidence>
<sequence>MQALTVREYARPLSDTNSKGKRCKQLQHIMKTFKSIVIAYSACFFIFCVYLILKLTFPAIFIKYKCKWILGFSYFVLPLLSTAMNPVILFCFSSNFRHALQTLWPFRR</sequence>
<comment type="caution">
    <text evidence="2">The sequence shown here is derived from an EMBL/GenBank/DDBJ whole genome shotgun (WGS) entry which is preliminary data.</text>
</comment>
<dbReference type="EMBL" id="CALNXK010000025">
    <property type="protein sequence ID" value="CAH3113030.1"/>
    <property type="molecule type" value="Genomic_DNA"/>
</dbReference>
<feature type="transmembrane region" description="Helical" evidence="1">
    <location>
        <begin position="37"/>
        <end position="62"/>
    </location>
</feature>
<evidence type="ECO:0000313" key="3">
    <source>
        <dbReference type="Proteomes" id="UP001159405"/>
    </source>
</evidence>
<accession>A0ABN8NPD1</accession>
<reference evidence="2 3" key="1">
    <citation type="submission" date="2022-05" db="EMBL/GenBank/DDBJ databases">
        <authorList>
            <consortium name="Genoscope - CEA"/>
            <person name="William W."/>
        </authorList>
    </citation>
    <scope>NUCLEOTIDE SEQUENCE [LARGE SCALE GENOMIC DNA]</scope>
</reference>
<keyword evidence="1" id="KW-0812">Transmembrane</keyword>
<keyword evidence="1" id="KW-0472">Membrane</keyword>
<dbReference type="Gene3D" id="1.20.1070.10">
    <property type="entry name" value="Rhodopsin 7-helix transmembrane proteins"/>
    <property type="match status" value="1"/>
</dbReference>
<dbReference type="SUPFAM" id="SSF81321">
    <property type="entry name" value="Family A G protein-coupled receptor-like"/>
    <property type="match status" value="1"/>
</dbReference>
<gene>
    <name evidence="2" type="ORF">PLOB_00021290</name>
</gene>
<evidence type="ECO:0008006" key="4">
    <source>
        <dbReference type="Google" id="ProtNLM"/>
    </source>
</evidence>
<protein>
    <recommendedName>
        <fullName evidence="4">G-protein coupled receptors family 1 profile domain-containing protein</fullName>
    </recommendedName>
</protein>
<organism evidence="2 3">
    <name type="scientific">Porites lobata</name>
    <dbReference type="NCBI Taxonomy" id="104759"/>
    <lineage>
        <taxon>Eukaryota</taxon>
        <taxon>Metazoa</taxon>
        <taxon>Cnidaria</taxon>
        <taxon>Anthozoa</taxon>
        <taxon>Hexacorallia</taxon>
        <taxon>Scleractinia</taxon>
        <taxon>Fungiina</taxon>
        <taxon>Poritidae</taxon>
        <taxon>Porites</taxon>
    </lineage>
</organism>
<feature type="non-terminal residue" evidence="2">
    <location>
        <position position="108"/>
    </location>
</feature>
<keyword evidence="3" id="KW-1185">Reference proteome</keyword>
<name>A0ABN8NPD1_9CNID</name>
<feature type="transmembrane region" description="Helical" evidence="1">
    <location>
        <begin position="68"/>
        <end position="92"/>
    </location>
</feature>
<proteinExistence type="predicted"/>
<dbReference type="Proteomes" id="UP001159405">
    <property type="component" value="Unassembled WGS sequence"/>
</dbReference>